<organism evidence="2 3">
    <name type="scientific">Qipengyuania soli</name>
    <dbReference type="NCBI Taxonomy" id="2782568"/>
    <lineage>
        <taxon>Bacteria</taxon>
        <taxon>Pseudomonadati</taxon>
        <taxon>Pseudomonadota</taxon>
        <taxon>Alphaproteobacteria</taxon>
        <taxon>Sphingomonadales</taxon>
        <taxon>Erythrobacteraceae</taxon>
        <taxon>Qipengyuania</taxon>
    </lineage>
</organism>
<sequence>MKSNAICIVLALVSAGAASAAVPMLLEERVAREEEKLILDHPIAGIENSLWFDYRVDVIEAQKELSSDLRRASDIEDKRDAWEEYAVELKNEREDYIHDMAKRGFRQGSVTIID</sequence>
<dbReference type="EMBL" id="CP064654">
    <property type="protein sequence ID" value="QPC99421.1"/>
    <property type="molecule type" value="Genomic_DNA"/>
</dbReference>
<protein>
    <recommendedName>
        <fullName evidence="4">DUF4148 domain-containing protein</fullName>
    </recommendedName>
</protein>
<evidence type="ECO:0000313" key="2">
    <source>
        <dbReference type="EMBL" id="QPC99421.1"/>
    </source>
</evidence>
<keyword evidence="3" id="KW-1185">Reference proteome</keyword>
<dbReference type="KEGG" id="qso:IRL76_02260"/>
<reference evidence="2 3" key="1">
    <citation type="submission" date="2020-11" db="EMBL/GenBank/DDBJ databases">
        <title>The genome sequence of Erythrobacter sp. 6D36.</title>
        <authorList>
            <person name="Liu Y."/>
        </authorList>
    </citation>
    <scope>NUCLEOTIDE SEQUENCE [LARGE SCALE GENOMIC DNA]</scope>
    <source>
        <strain evidence="2 3">6D36</strain>
    </source>
</reference>
<name>A0A7S8IW01_9SPHN</name>
<keyword evidence="1" id="KW-0732">Signal</keyword>
<evidence type="ECO:0008006" key="4">
    <source>
        <dbReference type="Google" id="ProtNLM"/>
    </source>
</evidence>
<dbReference type="RefSeq" id="WP_200982768.1">
    <property type="nucleotide sequence ID" value="NZ_CP064654.1"/>
</dbReference>
<feature type="signal peptide" evidence="1">
    <location>
        <begin position="1"/>
        <end position="20"/>
    </location>
</feature>
<proteinExistence type="predicted"/>
<gene>
    <name evidence="2" type="ORF">IRL76_02260</name>
</gene>
<accession>A0A7S8IW01</accession>
<evidence type="ECO:0000313" key="3">
    <source>
        <dbReference type="Proteomes" id="UP000594459"/>
    </source>
</evidence>
<feature type="chain" id="PRO_5032279476" description="DUF4148 domain-containing protein" evidence="1">
    <location>
        <begin position="21"/>
        <end position="114"/>
    </location>
</feature>
<evidence type="ECO:0000256" key="1">
    <source>
        <dbReference type="SAM" id="SignalP"/>
    </source>
</evidence>
<dbReference type="AlphaFoldDB" id="A0A7S8IW01"/>
<dbReference type="Proteomes" id="UP000594459">
    <property type="component" value="Chromosome"/>
</dbReference>